<protein>
    <submittedName>
        <fullName evidence="1">3475_t:CDS:1</fullName>
    </submittedName>
</protein>
<organism evidence="1 2">
    <name type="scientific">Racocetra fulgida</name>
    <dbReference type="NCBI Taxonomy" id="60492"/>
    <lineage>
        <taxon>Eukaryota</taxon>
        <taxon>Fungi</taxon>
        <taxon>Fungi incertae sedis</taxon>
        <taxon>Mucoromycota</taxon>
        <taxon>Glomeromycotina</taxon>
        <taxon>Glomeromycetes</taxon>
        <taxon>Diversisporales</taxon>
        <taxon>Gigasporaceae</taxon>
        <taxon>Racocetra</taxon>
    </lineage>
</organism>
<dbReference type="AlphaFoldDB" id="A0A9N8W460"/>
<name>A0A9N8W460_9GLOM</name>
<gene>
    <name evidence="1" type="ORF">RFULGI_LOCUS1093</name>
</gene>
<evidence type="ECO:0000313" key="1">
    <source>
        <dbReference type="EMBL" id="CAG8470404.1"/>
    </source>
</evidence>
<reference evidence="1" key="1">
    <citation type="submission" date="2021-06" db="EMBL/GenBank/DDBJ databases">
        <authorList>
            <person name="Kallberg Y."/>
            <person name="Tangrot J."/>
            <person name="Rosling A."/>
        </authorList>
    </citation>
    <scope>NUCLEOTIDE SEQUENCE</scope>
    <source>
        <strain evidence="1">IN212</strain>
    </source>
</reference>
<dbReference type="OrthoDB" id="2420713at2759"/>
<comment type="caution">
    <text evidence="1">The sequence shown here is derived from an EMBL/GenBank/DDBJ whole genome shotgun (WGS) entry which is preliminary data.</text>
</comment>
<dbReference type="EMBL" id="CAJVPZ010000591">
    <property type="protein sequence ID" value="CAG8470404.1"/>
    <property type="molecule type" value="Genomic_DNA"/>
</dbReference>
<accession>A0A9N8W460</accession>
<dbReference type="Proteomes" id="UP000789396">
    <property type="component" value="Unassembled WGS sequence"/>
</dbReference>
<evidence type="ECO:0000313" key="2">
    <source>
        <dbReference type="Proteomes" id="UP000789396"/>
    </source>
</evidence>
<proteinExistence type="predicted"/>
<sequence>MKKVICRCNKVIKLDHYYDETFLNIHINDKGCLVKQGKSDDDENMGNDDLFKIDKISNVENDCESEVLKALLWS</sequence>
<keyword evidence="2" id="KW-1185">Reference proteome</keyword>